<dbReference type="Gene3D" id="3.30.1780.10">
    <property type="entry name" value="ornithine cyclodeaminase, domain 1"/>
    <property type="match status" value="1"/>
</dbReference>
<dbReference type="Gene3D" id="3.40.50.720">
    <property type="entry name" value="NAD(P)-binding Rossmann-like Domain"/>
    <property type="match status" value="1"/>
</dbReference>
<dbReference type="AlphaFoldDB" id="A0A917JT29"/>
<dbReference type="GO" id="GO:0005737">
    <property type="term" value="C:cytoplasm"/>
    <property type="evidence" value="ECO:0007669"/>
    <property type="project" value="TreeGrafter"/>
</dbReference>
<protein>
    <submittedName>
        <fullName evidence="1">Alanine dehydrogenase</fullName>
    </submittedName>
</protein>
<evidence type="ECO:0000313" key="1">
    <source>
        <dbReference type="EMBL" id="GGI85514.1"/>
    </source>
</evidence>
<dbReference type="Pfam" id="PF02423">
    <property type="entry name" value="OCD_Mu_crystall"/>
    <property type="match status" value="1"/>
</dbReference>
<name>A0A917JT29_9PSEU</name>
<gene>
    <name evidence="1" type="primary">ala</name>
    <name evidence="1" type="ORF">GCM10011581_23270</name>
</gene>
<dbReference type="PANTHER" id="PTHR13812:SF19">
    <property type="entry name" value="KETIMINE REDUCTASE MU-CRYSTALLIN"/>
    <property type="match status" value="1"/>
</dbReference>
<dbReference type="SUPFAM" id="SSF51735">
    <property type="entry name" value="NAD(P)-binding Rossmann-fold domains"/>
    <property type="match status" value="1"/>
</dbReference>
<accession>A0A917JT29</accession>
<evidence type="ECO:0000313" key="2">
    <source>
        <dbReference type="Proteomes" id="UP000597989"/>
    </source>
</evidence>
<dbReference type="InterPro" id="IPR036291">
    <property type="entry name" value="NAD(P)-bd_dom_sf"/>
</dbReference>
<dbReference type="PANTHER" id="PTHR13812">
    <property type="entry name" value="KETIMINE REDUCTASE MU-CRYSTALLIN"/>
    <property type="match status" value="1"/>
</dbReference>
<reference evidence="1 2" key="1">
    <citation type="journal article" date="2014" name="Int. J. Syst. Evol. Microbiol.">
        <title>Complete genome sequence of Corynebacterium casei LMG S-19264T (=DSM 44701T), isolated from a smear-ripened cheese.</title>
        <authorList>
            <consortium name="US DOE Joint Genome Institute (JGI-PGF)"/>
            <person name="Walter F."/>
            <person name="Albersmeier A."/>
            <person name="Kalinowski J."/>
            <person name="Ruckert C."/>
        </authorList>
    </citation>
    <scope>NUCLEOTIDE SEQUENCE [LARGE SCALE GENOMIC DNA]</scope>
    <source>
        <strain evidence="1 2">CGMCC 4.7206</strain>
    </source>
</reference>
<comment type="caution">
    <text evidence="1">The sequence shown here is derived from an EMBL/GenBank/DDBJ whole genome shotgun (WGS) entry which is preliminary data.</text>
</comment>
<sequence>MTTTGCGTVRHVKLWSDADVAAALDLDTAIAAQRVAFESLGRGEAQLAEKVVIRTGADTTLCYLSRLSPRHGAVGKLVAVHPGNAERGQPPVTATVLVLDPTTGHPVAVMAATALTEVRTAAASAVAADALAAPTADELAVLGSGVQARAHVRAITRVRELREVRVFSRDAQRREAAAAELADELGIAVRAAASAEAAVRDAPLIAACTLSAEPVVPTAAVAAGATVISVGSFERHRCEVDAELVRRAGAVVVDEVDTAVVHAGPIAQALKRGDLTRERLRALGAVLLGEQPGRTSDSEIVFYNSVGLGVQDAAAAHAVLGTL</sequence>
<dbReference type="Proteomes" id="UP000597989">
    <property type="component" value="Unassembled WGS sequence"/>
</dbReference>
<proteinExistence type="predicted"/>
<dbReference type="PIRSF" id="PIRSF001439">
    <property type="entry name" value="CryM"/>
    <property type="match status" value="1"/>
</dbReference>
<organism evidence="1 2">
    <name type="scientific">Saccharopolyspora thermophila</name>
    <dbReference type="NCBI Taxonomy" id="89367"/>
    <lineage>
        <taxon>Bacteria</taxon>
        <taxon>Bacillati</taxon>
        <taxon>Actinomycetota</taxon>
        <taxon>Actinomycetes</taxon>
        <taxon>Pseudonocardiales</taxon>
        <taxon>Pseudonocardiaceae</taxon>
        <taxon>Saccharopolyspora</taxon>
    </lineage>
</organism>
<dbReference type="InterPro" id="IPR003462">
    <property type="entry name" value="ODC_Mu_crystall"/>
</dbReference>
<dbReference type="EMBL" id="BMMT01000007">
    <property type="protein sequence ID" value="GGI85514.1"/>
    <property type="molecule type" value="Genomic_DNA"/>
</dbReference>
<dbReference type="InterPro" id="IPR023401">
    <property type="entry name" value="ODC_N"/>
</dbReference>